<dbReference type="Gene3D" id="3.40.430.10">
    <property type="entry name" value="Dihydrofolate Reductase, subunit A"/>
    <property type="match status" value="1"/>
</dbReference>
<dbReference type="GO" id="GO:0009231">
    <property type="term" value="P:riboflavin biosynthetic process"/>
    <property type="evidence" value="ECO:0007669"/>
    <property type="project" value="InterPro"/>
</dbReference>
<evidence type="ECO:0000313" key="2">
    <source>
        <dbReference type="EMBL" id="BBJ38948.1"/>
    </source>
</evidence>
<dbReference type="InterPro" id="IPR024072">
    <property type="entry name" value="DHFR-like_dom_sf"/>
</dbReference>
<dbReference type="GO" id="GO:0008703">
    <property type="term" value="F:5-amino-6-(5-phosphoribosylamino)uracil reductase activity"/>
    <property type="evidence" value="ECO:0007669"/>
    <property type="project" value="InterPro"/>
</dbReference>
<reference evidence="2 3" key="1">
    <citation type="journal article" date="2020" name="Int. J. Syst. Evol. Microbiol.">
        <title>Reclassification of Streptomyces castelarensis and Streptomyces sporoclivatus as later heterotypic synonyms of Streptomyces antimycoticus.</title>
        <authorList>
            <person name="Komaki H."/>
            <person name="Tamura T."/>
        </authorList>
    </citation>
    <scope>NUCLEOTIDE SEQUENCE [LARGE SCALE GENOMIC DNA]</scope>
    <source>
        <strain evidence="2 3">NBRC 100767</strain>
    </source>
</reference>
<dbReference type="InterPro" id="IPR050765">
    <property type="entry name" value="Riboflavin_Biosynth_HTPR"/>
</dbReference>
<protein>
    <submittedName>
        <fullName evidence="2">Deaminase</fullName>
    </submittedName>
</protein>
<feature type="domain" description="Bacterial bifunctional deaminase-reductase C-terminal" evidence="1">
    <location>
        <begin position="3"/>
        <end position="178"/>
    </location>
</feature>
<dbReference type="PANTHER" id="PTHR38011:SF2">
    <property type="entry name" value="BIFUNCTIONAL DEAMINASE-REDUCTASE DOMAIN PROTEIN"/>
    <property type="match status" value="1"/>
</dbReference>
<dbReference type="PANTHER" id="PTHR38011">
    <property type="entry name" value="DIHYDROFOLATE REDUCTASE FAMILY PROTEIN (AFU_ORTHOLOGUE AFUA_8G06820)"/>
    <property type="match status" value="1"/>
</dbReference>
<accession>A0A499UHG5</accession>
<name>A0A499UHG5_9ACTN</name>
<evidence type="ECO:0000313" key="3">
    <source>
        <dbReference type="Proteomes" id="UP000463951"/>
    </source>
</evidence>
<dbReference type="InterPro" id="IPR002734">
    <property type="entry name" value="RibDG_C"/>
</dbReference>
<dbReference type="Proteomes" id="UP000463951">
    <property type="component" value="Chromosome"/>
</dbReference>
<sequence>MKIVVINHVTLDGVMQGPGRADEDTRGGFAHGGWAAERAGDEAITRAWGRRLGASSGYLLGRRTYQDVLGHWNTQDSPFRDALNNAPKYVASDTLTEPLPWPNSTLLSGDIPAAVAELKKTPGNDLHIMGSGALIQSLSPLGLIDEYLLCVHPLVLGAGRRLFADGFGPLTFDVADVTPTAGGVIIATYRPLPSAGVGLGGESTTSPGQ</sequence>
<evidence type="ECO:0000259" key="1">
    <source>
        <dbReference type="Pfam" id="PF01872"/>
    </source>
</evidence>
<gene>
    <name evidence="2" type="ORF">SSPO_016660</name>
</gene>
<organism evidence="2 3">
    <name type="scientific">Streptomyces antimycoticus</name>
    <dbReference type="NCBI Taxonomy" id="68175"/>
    <lineage>
        <taxon>Bacteria</taxon>
        <taxon>Bacillati</taxon>
        <taxon>Actinomycetota</taxon>
        <taxon>Actinomycetes</taxon>
        <taxon>Kitasatosporales</taxon>
        <taxon>Streptomycetaceae</taxon>
        <taxon>Streptomyces</taxon>
        <taxon>Streptomyces violaceusniger group</taxon>
    </lineage>
</organism>
<dbReference type="AlphaFoldDB" id="A0A499UHG5"/>
<proteinExistence type="predicted"/>
<dbReference type="EMBL" id="AP019620">
    <property type="protein sequence ID" value="BBJ38948.1"/>
    <property type="molecule type" value="Genomic_DNA"/>
</dbReference>
<dbReference type="Pfam" id="PF01872">
    <property type="entry name" value="RibD_C"/>
    <property type="match status" value="1"/>
</dbReference>
<dbReference type="SUPFAM" id="SSF53597">
    <property type="entry name" value="Dihydrofolate reductase-like"/>
    <property type="match status" value="1"/>
</dbReference>